<evidence type="ECO:0000256" key="3">
    <source>
        <dbReference type="SAM" id="MobiDB-lite"/>
    </source>
</evidence>
<dbReference type="PANTHER" id="PTHR19851:SF7">
    <property type="entry name" value="F-BOX DOMAIN-CONTAINING PROTEIN"/>
    <property type="match status" value="1"/>
</dbReference>
<feature type="zinc finger region" description="C3H1-type" evidence="1">
    <location>
        <begin position="267"/>
        <end position="294"/>
    </location>
</feature>
<dbReference type="AlphaFoldDB" id="A0A836KN50"/>
<feature type="compositionally biased region" description="Low complexity" evidence="3">
    <location>
        <begin position="309"/>
        <end position="337"/>
    </location>
</feature>
<keyword evidence="2" id="KW-0175">Coiled coil</keyword>
<reference evidence="5 6" key="1">
    <citation type="submission" date="2021-03" db="EMBL/GenBank/DDBJ databases">
        <title>Leishmania (Mundinia) martiniquensis Genome sequencing and assembly.</title>
        <authorList>
            <person name="Almutairi H."/>
            <person name="Gatherer D."/>
        </authorList>
    </citation>
    <scope>NUCLEOTIDE SEQUENCE [LARGE SCALE GENOMIC DNA]</scope>
    <source>
        <strain evidence="5">LSCM1</strain>
    </source>
</reference>
<evidence type="ECO:0000313" key="5">
    <source>
        <dbReference type="EMBL" id="KAG5480516.1"/>
    </source>
</evidence>
<organism evidence="5 6">
    <name type="scientific">Leishmania martiniquensis</name>
    <dbReference type="NCBI Taxonomy" id="1580590"/>
    <lineage>
        <taxon>Eukaryota</taxon>
        <taxon>Discoba</taxon>
        <taxon>Euglenozoa</taxon>
        <taxon>Kinetoplastea</taxon>
        <taxon>Metakinetoplastina</taxon>
        <taxon>Trypanosomatida</taxon>
        <taxon>Trypanosomatidae</taxon>
        <taxon>Leishmaniinae</taxon>
        <taxon>Leishmania</taxon>
    </lineage>
</organism>
<feature type="domain" description="C3H1-type" evidence="4">
    <location>
        <begin position="267"/>
        <end position="294"/>
    </location>
</feature>
<evidence type="ECO:0000256" key="2">
    <source>
        <dbReference type="SAM" id="Coils"/>
    </source>
</evidence>
<name>A0A836KN50_9TRYP</name>
<feature type="compositionally biased region" description="Low complexity" evidence="3">
    <location>
        <begin position="378"/>
        <end position="392"/>
    </location>
</feature>
<dbReference type="GeneID" id="92516163"/>
<keyword evidence="1" id="KW-0863">Zinc-finger</keyword>
<dbReference type="PROSITE" id="PS50103">
    <property type="entry name" value="ZF_C3H1"/>
    <property type="match status" value="1"/>
</dbReference>
<dbReference type="OrthoDB" id="10064100at2759"/>
<dbReference type="KEGG" id="lmat:92516163"/>
<dbReference type="Gene3D" id="3.30.40.10">
    <property type="entry name" value="Zinc/RING finger domain, C3HC4 (zinc finger)"/>
    <property type="match status" value="1"/>
</dbReference>
<feature type="region of interest" description="Disordered" evidence="3">
    <location>
        <begin position="298"/>
        <end position="392"/>
    </location>
</feature>
<dbReference type="GO" id="GO:0008270">
    <property type="term" value="F:zinc ion binding"/>
    <property type="evidence" value="ECO:0007669"/>
    <property type="project" value="UniProtKB-KW"/>
</dbReference>
<sequence>MSAMSPFYGRMYPTQEAPLVWEATQSLQNSLVEQSRSMRHSVELAMSLQEVLERNRENYNNIIAERNEAYRRLQDADAKLQQVEHVVRRYAEVKDPVVASDGYTYERTELSRYLSDCKRSNSKAYSQQTKEELTDVMVDNVSLRRLADLLKGVHTVELPQLSSRMPLTSGDVDKNGPRTHWAEEDSSMCGMRHGEVGSGAVGLVGGAGGRSGNGVAMIHGHSGARFDRGGVAKSGKPCNDNESKGGRHPCTRVYGFCNFEDDCTFANYPYEACLNHIKGKCRFGSSCKELHVDPRDPVYQNPRSFANQHYNHGANNANMNHMHSTGAGSNNTSSGHAADADAEVPTQSGGNVPETAAVSGSDRAADKRDNYDSGLENTVSSAPSAAATVSAE</sequence>
<dbReference type="InterPro" id="IPR013083">
    <property type="entry name" value="Znf_RING/FYVE/PHD"/>
</dbReference>
<evidence type="ECO:0000256" key="1">
    <source>
        <dbReference type="PROSITE-ProRule" id="PRU00723"/>
    </source>
</evidence>
<keyword evidence="6" id="KW-1185">Reference proteome</keyword>
<dbReference type="PANTHER" id="PTHR19851">
    <property type="entry name" value="OS02G0203500 PROTEIN"/>
    <property type="match status" value="1"/>
</dbReference>
<feature type="coiled-coil region" evidence="2">
    <location>
        <begin position="56"/>
        <end position="86"/>
    </location>
</feature>
<dbReference type="EMBL" id="JAFEUZ010000019">
    <property type="protein sequence ID" value="KAG5480516.1"/>
    <property type="molecule type" value="Genomic_DNA"/>
</dbReference>
<accession>A0A836KN50</accession>
<keyword evidence="1" id="KW-0862">Zinc</keyword>
<keyword evidence="1" id="KW-0479">Metal-binding</keyword>
<protein>
    <recommendedName>
        <fullName evidence="4">C3H1-type domain-containing protein</fullName>
    </recommendedName>
</protein>
<evidence type="ECO:0000313" key="6">
    <source>
        <dbReference type="Proteomes" id="UP000673552"/>
    </source>
</evidence>
<evidence type="ECO:0000259" key="4">
    <source>
        <dbReference type="PROSITE" id="PS50103"/>
    </source>
</evidence>
<gene>
    <name evidence="5" type="ORF">LSCM1_06219</name>
</gene>
<dbReference type="InterPro" id="IPR000571">
    <property type="entry name" value="Znf_CCCH"/>
</dbReference>
<proteinExistence type="predicted"/>
<comment type="caution">
    <text evidence="5">The sequence shown here is derived from an EMBL/GenBank/DDBJ whole genome shotgun (WGS) entry which is preliminary data.</text>
</comment>
<dbReference type="RefSeq" id="XP_067179280.1">
    <property type="nucleotide sequence ID" value="XM_067323651.1"/>
</dbReference>
<dbReference type="Proteomes" id="UP000673552">
    <property type="component" value="Chromosome 19"/>
</dbReference>